<evidence type="ECO:0000313" key="3">
    <source>
        <dbReference type="Proteomes" id="UP000177579"/>
    </source>
</evidence>
<reference evidence="2 3" key="1">
    <citation type="journal article" date="2016" name="Nat. Commun.">
        <title>Thousands of microbial genomes shed light on interconnected biogeochemical processes in an aquifer system.</title>
        <authorList>
            <person name="Anantharaman K."/>
            <person name="Brown C.T."/>
            <person name="Hug L.A."/>
            <person name="Sharon I."/>
            <person name="Castelle C.J."/>
            <person name="Probst A.J."/>
            <person name="Thomas B.C."/>
            <person name="Singh A."/>
            <person name="Wilkins M.J."/>
            <person name="Karaoz U."/>
            <person name="Brodie E.L."/>
            <person name="Williams K.H."/>
            <person name="Hubbard S.S."/>
            <person name="Banfield J.F."/>
        </authorList>
    </citation>
    <scope>NUCLEOTIDE SEQUENCE [LARGE SCALE GENOMIC DNA]</scope>
</reference>
<feature type="transmembrane region" description="Helical" evidence="1">
    <location>
        <begin position="299"/>
        <end position="320"/>
    </location>
</feature>
<feature type="transmembrane region" description="Helical" evidence="1">
    <location>
        <begin position="155"/>
        <end position="174"/>
    </location>
</feature>
<keyword evidence="1" id="KW-0812">Transmembrane</keyword>
<organism evidence="2 3">
    <name type="scientific">Candidatus Falkowbacteria bacterium RIFOXYD2_FULL_34_120</name>
    <dbReference type="NCBI Taxonomy" id="1798007"/>
    <lineage>
        <taxon>Bacteria</taxon>
        <taxon>Candidatus Falkowiibacteriota</taxon>
    </lineage>
</organism>
<evidence type="ECO:0008006" key="4">
    <source>
        <dbReference type="Google" id="ProtNLM"/>
    </source>
</evidence>
<proteinExistence type="predicted"/>
<feature type="transmembrane region" description="Helical" evidence="1">
    <location>
        <begin position="45"/>
        <end position="66"/>
    </location>
</feature>
<feature type="transmembrane region" description="Helical" evidence="1">
    <location>
        <begin position="124"/>
        <end position="143"/>
    </location>
</feature>
<protein>
    <recommendedName>
        <fullName evidence="4">DUF2157 domain-containing protein</fullName>
    </recommendedName>
</protein>
<evidence type="ECO:0000313" key="2">
    <source>
        <dbReference type="EMBL" id="OGF40497.1"/>
    </source>
</evidence>
<feature type="transmembrane region" description="Helical" evidence="1">
    <location>
        <begin position="326"/>
        <end position="343"/>
    </location>
</feature>
<keyword evidence="1" id="KW-0472">Membrane</keyword>
<evidence type="ECO:0000256" key="1">
    <source>
        <dbReference type="SAM" id="Phobius"/>
    </source>
</evidence>
<feature type="transmembrane region" description="Helical" evidence="1">
    <location>
        <begin position="230"/>
        <end position="249"/>
    </location>
</feature>
<feature type="transmembrane region" description="Helical" evidence="1">
    <location>
        <begin position="6"/>
        <end position="24"/>
    </location>
</feature>
<accession>A0A1F5TNQ3</accession>
<keyword evidence="1" id="KW-1133">Transmembrane helix</keyword>
<feature type="transmembrane region" description="Helical" evidence="1">
    <location>
        <begin position="95"/>
        <end position="112"/>
    </location>
</feature>
<gene>
    <name evidence="2" type="ORF">A2531_02910</name>
</gene>
<feature type="transmembrane region" description="Helical" evidence="1">
    <location>
        <begin position="194"/>
        <end position="218"/>
    </location>
</feature>
<dbReference type="AlphaFoldDB" id="A0A1F5TNQ3"/>
<sequence>MAFSILINLFWFLIIGGIILFLIKRRSKRFRGKSFLDIASSQEDMVSQVFFLLALFSLGVTLSALNRDMGDLVEWQTIILFTTIVGFFIAYYFKILYCLPVSIISFIIWWGVKAADWVDGKDIRSSVVFAGAVLISLSLYVVGNIHKINWKFKRFSLVYVVFGIISVTAFLFFLSNRWGMQSLQEMTEGKMIFGSWQITVSFLVIVLSLVLSLGYTFFKKYISKYEAATVACVAGFFVCLPFFPQLQLFETSSAYRDYYFSAKEFSSFGIIWAFTFNVFIFLEILGIILLGYIQRQEWLINLGALFLFILIGVKYFDWFFTFFDKSIFFISAGIILFIVGWFMEKGRKYMLSITKEEHDNKVESIN</sequence>
<feature type="transmembrane region" description="Helical" evidence="1">
    <location>
        <begin position="72"/>
        <end position="90"/>
    </location>
</feature>
<name>A0A1F5TNQ3_9BACT</name>
<comment type="caution">
    <text evidence="2">The sequence shown here is derived from an EMBL/GenBank/DDBJ whole genome shotgun (WGS) entry which is preliminary data.</text>
</comment>
<dbReference type="EMBL" id="MFGO01000027">
    <property type="protein sequence ID" value="OGF40497.1"/>
    <property type="molecule type" value="Genomic_DNA"/>
</dbReference>
<feature type="transmembrane region" description="Helical" evidence="1">
    <location>
        <begin position="269"/>
        <end position="292"/>
    </location>
</feature>
<dbReference type="Proteomes" id="UP000177579">
    <property type="component" value="Unassembled WGS sequence"/>
</dbReference>